<dbReference type="HOGENOM" id="CLU_1658750_0_0_5"/>
<dbReference type="RefSeq" id="WP_003595962.1">
    <property type="nucleotide sequence ID" value="NC_012811.1"/>
</dbReference>
<organism evidence="1 2">
    <name type="scientific">Methylorubrum extorquens (strain ATCC 14718 / DSM 1338 / JCM 2805 / NCIMB 9133 / AM1)</name>
    <name type="common">Methylobacterium extorquens</name>
    <dbReference type="NCBI Taxonomy" id="272630"/>
    <lineage>
        <taxon>Bacteria</taxon>
        <taxon>Pseudomonadati</taxon>
        <taxon>Pseudomonadota</taxon>
        <taxon>Alphaproteobacteria</taxon>
        <taxon>Hyphomicrobiales</taxon>
        <taxon>Methylobacteriaceae</taxon>
        <taxon>Methylorubrum</taxon>
    </lineage>
</organism>
<dbReference type="AlphaFoldDB" id="C5B6F4"/>
<keyword evidence="2" id="KW-1185">Reference proteome</keyword>
<dbReference type="EMBL" id="CP001511">
    <property type="protein sequence ID" value="ACS44036.1"/>
    <property type="molecule type" value="Genomic_DNA"/>
</dbReference>
<dbReference type="Proteomes" id="UP000009081">
    <property type="component" value="Plasmid megaplasmid"/>
</dbReference>
<sequence length="159" mass="17450">MPPKVVPFAETADGLWLGKFGRFEVAISRRVGVAHLRGPDKEIVLEAARESFSYSVRGQHTGLAHTLAGAMEAAEKDCLDLSDVGRNDARYTMTAEQRTAEEEVRRASMADAVEADRIAHSRGWELAIDVLPELRAYAEEQGLYPFPASVPEGPPRPAF</sequence>
<keyword evidence="1" id="KW-0614">Plasmid</keyword>
<reference evidence="1 2" key="1">
    <citation type="journal article" date="2009" name="PLoS ONE">
        <title>Methylobacterium genome sequences: a reference blueprint to investigate microbial metabolism of C1 compounds from natural and industrial sources.</title>
        <authorList>
            <person name="Vuilleumier S."/>
            <person name="Chistoserdova L."/>
            <person name="Lee M.-C."/>
            <person name="Bringel F."/>
            <person name="Lajus A."/>
            <person name="Zhou Y."/>
            <person name="Gourion B."/>
            <person name="Barbe V."/>
            <person name="Chang J."/>
            <person name="Cruveiller S."/>
            <person name="Dossat C."/>
            <person name="Gillett W."/>
            <person name="Gruffaz C."/>
            <person name="Haugen E."/>
            <person name="Hourcade E."/>
            <person name="Levy R."/>
            <person name="Mangenot S."/>
            <person name="Muller E."/>
            <person name="Nadalig T."/>
            <person name="Pagni M."/>
            <person name="Penny C."/>
            <person name="Peyraud R."/>
            <person name="Robinson D.G."/>
            <person name="Roche D."/>
            <person name="Rouy Z."/>
            <person name="Saenampechek C."/>
            <person name="Salvignol G."/>
            <person name="Vallenet D."/>
            <person name="Wu Z."/>
            <person name="Marx C.J."/>
            <person name="Vorholt J.A."/>
            <person name="Olson M.V."/>
            <person name="Kaul R."/>
            <person name="Weissenbach J."/>
            <person name="Medigue C."/>
            <person name="Lidstrom M.E."/>
        </authorList>
    </citation>
    <scope>NUCLEOTIDE SEQUENCE [LARGE SCALE GENOMIC DNA]</scope>
    <source>
        <strain evidence="2">ATCC 14718 / DSM 1338 / JCM 2805 / NCIMB 9133 / AM1</strain>
    </source>
</reference>
<evidence type="ECO:0000313" key="1">
    <source>
        <dbReference type="EMBL" id="ACS44036.1"/>
    </source>
</evidence>
<proteinExistence type="predicted"/>
<evidence type="ECO:0000313" key="2">
    <source>
        <dbReference type="Proteomes" id="UP000009081"/>
    </source>
</evidence>
<name>C5B6F4_METEA</name>
<gene>
    <name evidence="1" type="ordered locus">MexAM1_META2p1295</name>
</gene>
<geneLocation type="plasmid" evidence="1 2">
    <name>megaplasmid</name>
</geneLocation>
<accession>C5B6F4</accession>
<dbReference type="KEGG" id="mea:Mex_2p1295"/>
<protein>
    <submittedName>
        <fullName evidence="1">Uncharacterized protein</fullName>
    </submittedName>
</protein>